<protein>
    <submittedName>
        <fullName evidence="1">Uncharacterized protein</fullName>
    </submittedName>
</protein>
<accession>A0A1X3RR70</accession>
<evidence type="ECO:0000313" key="1">
    <source>
        <dbReference type="EMBL" id="OSN04294.1"/>
    </source>
</evidence>
<evidence type="ECO:0000313" key="2">
    <source>
        <dbReference type="Proteomes" id="UP000194020"/>
    </source>
</evidence>
<proteinExistence type="predicted"/>
<name>A0A1X3RR70_9GAMM</name>
<dbReference type="AlphaFoldDB" id="A0A1X3RR70"/>
<dbReference type="Proteomes" id="UP000194020">
    <property type="component" value="Unassembled WGS sequence"/>
</dbReference>
<organism evidence="1 2">
    <name type="scientific">Lonsdalea iberica</name>
    <dbReference type="NCBI Taxonomy" id="1082703"/>
    <lineage>
        <taxon>Bacteria</taxon>
        <taxon>Pseudomonadati</taxon>
        <taxon>Pseudomonadota</taxon>
        <taxon>Gammaproteobacteria</taxon>
        <taxon>Enterobacterales</taxon>
        <taxon>Pectobacteriaceae</taxon>
        <taxon>Lonsdalea</taxon>
    </lineage>
</organism>
<reference evidence="1 2" key="1">
    <citation type="submission" date="2016-02" db="EMBL/GenBank/DDBJ databases">
        <title>Species-wide whole genome sequencing reveals diversity, host range in Lonsdalea quercina.</title>
        <authorList>
            <person name="Li Y."/>
        </authorList>
    </citation>
    <scope>NUCLEOTIDE SEQUENCE [LARGE SCALE GENOMIC DNA]</scope>
    <source>
        <strain evidence="1 2">LMG 26264</strain>
    </source>
</reference>
<sequence>MNGKVNDEVNTLCQKRWSNGYAMLVKKWSLVETARVNISFGRLIFTAITSNNVIQAKSESVTFIIYTEYE</sequence>
<dbReference type="EMBL" id="LUTP01000037">
    <property type="protein sequence ID" value="OSN04294.1"/>
    <property type="molecule type" value="Genomic_DNA"/>
</dbReference>
<comment type="caution">
    <text evidence="1">The sequence shown here is derived from an EMBL/GenBank/DDBJ whole genome shotgun (WGS) entry which is preliminary data.</text>
</comment>
<gene>
    <name evidence="1" type="ORF">AU511_12920</name>
</gene>